<accession>A0A068SE02</accession>
<dbReference type="EMBL" id="CBTN010000082">
    <property type="protein sequence ID" value="CDH60037.1"/>
    <property type="molecule type" value="Genomic_DNA"/>
</dbReference>
<dbReference type="AlphaFoldDB" id="A0A068SE02"/>
<name>A0A068SE02_9FUNG</name>
<reference evidence="1" key="1">
    <citation type="submission" date="2013-08" db="EMBL/GenBank/DDBJ databases">
        <title>Gene expansion shapes genome architecture in the human pathogen Lichtheimia corymbifera: an evolutionary genomics analysis in the ancient terrestrial Mucorales (Mucoromycotina).</title>
        <authorList>
            <person name="Schwartze V.U."/>
            <person name="Winter S."/>
            <person name="Shelest E."/>
            <person name="Marcet-Houben M."/>
            <person name="Horn F."/>
            <person name="Wehner S."/>
            <person name="Hoffmann K."/>
            <person name="Riege K."/>
            <person name="Sammeth M."/>
            <person name="Nowrousian M."/>
            <person name="Valiante V."/>
            <person name="Linde J."/>
            <person name="Jacobsen I.D."/>
            <person name="Marz M."/>
            <person name="Brakhage A.A."/>
            <person name="Gabaldon T."/>
            <person name="Bocker S."/>
            <person name="Voigt K."/>
        </authorList>
    </citation>
    <scope>NUCLEOTIDE SEQUENCE [LARGE SCALE GENOMIC DNA]</scope>
    <source>
        <strain evidence="1">FSU 9682</strain>
    </source>
</reference>
<dbReference type="VEuPathDB" id="FungiDB:LCOR_10835.1"/>
<dbReference type="Proteomes" id="UP000027586">
    <property type="component" value="Unassembled WGS sequence"/>
</dbReference>
<organism evidence="1 2">
    <name type="scientific">Lichtheimia corymbifera JMRC:FSU:9682</name>
    <dbReference type="NCBI Taxonomy" id="1263082"/>
    <lineage>
        <taxon>Eukaryota</taxon>
        <taxon>Fungi</taxon>
        <taxon>Fungi incertae sedis</taxon>
        <taxon>Mucoromycota</taxon>
        <taxon>Mucoromycotina</taxon>
        <taxon>Mucoromycetes</taxon>
        <taxon>Mucorales</taxon>
        <taxon>Lichtheimiaceae</taxon>
        <taxon>Lichtheimia</taxon>
    </lineage>
</organism>
<gene>
    <name evidence="1" type="ORF">LCOR_10835.1</name>
</gene>
<keyword evidence="2" id="KW-1185">Reference proteome</keyword>
<evidence type="ECO:0000313" key="1">
    <source>
        <dbReference type="EMBL" id="CDH60037.1"/>
    </source>
</evidence>
<comment type="caution">
    <text evidence="1">The sequence shown here is derived from an EMBL/GenBank/DDBJ whole genome shotgun (WGS) entry which is preliminary data.</text>
</comment>
<evidence type="ECO:0000313" key="2">
    <source>
        <dbReference type="Proteomes" id="UP000027586"/>
    </source>
</evidence>
<dbReference type="OrthoDB" id="2282265at2759"/>
<sequence>MLNGSTPSAINLAVGKTILPVHGDQLVFAISYLLQVDIFYFSTCAQPRLIMPRNPLVSPDKRPCIALLHNVDSYAGTSQWLIHQKHVCHRHLV</sequence>
<protein>
    <submittedName>
        <fullName evidence="1">Uncharacterized protein</fullName>
    </submittedName>
</protein>
<proteinExistence type="predicted"/>